<proteinExistence type="predicted"/>
<dbReference type="InterPro" id="IPR016136">
    <property type="entry name" value="DNA_helicase_N/primase_C"/>
</dbReference>
<dbReference type="GO" id="GO:0006260">
    <property type="term" value="P:DNA replication"/>
    <property type="evidence" value="ECO:0007669"/>
    <property type="project" value="InterPro"/>
</dbReference>
<name>A0A0P9D7N9_9CHLR</name>
<keyword evidence="2" id="KW-1185">Reference proteome</keyword>
<dbReference type="SUPFAM" id="SSF52540">
    <property type="entry name" value="P-loop containing nucleoside triphosphate hydrolases"/>
    <property type="match status" value="1"/>
</dbReference>
<organism evidence="1 2">
    <name type="scientific">Kouleothrix aurantiaca</name>
    <dbReference type="NCBI Taxonomy" id="186479"/>
    <lineage>
        <taxon>Bacteria</taxon>
        <taxon>Bacillati</taxon>
        <taxon>Chloroflexota</taxon>
        <taxon>Chloroflexia</taxon>
        <taxon>Chloroflexales</taxon>
        <taxon>Roseiflexineae</taxon>
        <taxon>Roseiflexaceae</taxon>
        <taxon>Kouleothrix</taxon>
    </lineage>
</organism>
<dbReference type="GO" id="GO:0005524">
    <property type="term" value="F:ATP binding"/>
    <property type="evidence" value="ECO:0007669"/>
    <property type="project" value="InterPro"/>
</dbReference>
<dbReference type="SUPFAM" id="SSF48024">
    <property type="entry name" value="N-terminal domain of DnaB helicase"/>
    <property type="match status" value="1"/>
</dbReference>
<dbReference type="Gene3D" id="3.40.50.300">
    <property type="entry name" value="P-loop containing nucleotide triphosphate hydrolases"/>
    <property type="match status" value="1"/>
</dbReference>
<protein>
    <submittedName>
        <fullName evidence="1">Uncharacterized protein</fullName>
    </submittedName>
</protein>
<dbReference type="EMBL" id="LJCR01000001">
    <property type="protein sequence ID" value="KPV55023.1"/>
    <property type="molecule type" value="Genomic_DNA"/>
</dbReference>
<accession>A0A0P9D7N9</accession>
<dbReference type="GO" id="GO:0003678">
    <property type="term" value="F:DNA helicase activity"/>
    <property type="evidence" value="ECO:0007669"/>
    <property type="project" value="InterPro"/>
</dbReference>
<reference evidence="1 2" key="1">
    <citation type="submission" date="2015-09" db="EMBL/GenBank/DDBJ databases">
        <title>Draft genome sequence of Kouleothrix aurantiaca JCM 19913.</title>
        <authorList>
            <person name="Hemp J."/>
        </authorList>
    </citation>
    <scope>NUCLEOTIDE SEQUENCE [LARGE SCALE GENOMIC DNA]</scope>
    <source>
        <strain evidence="1 2">COM-B</strain>
    </source>
</reference>
<evidence type="ECO:0000313" key="1">
    <source>
        <dbReference type="EMBL" id="KPV55023.1"/>
    </source>
</evidence>
<dbReference type="AlphaFoldDB" id="A0A0P9D7N9"/>
<gene>
    <name evidence="1" type="ORF">SE17_00010</name>
</gene>
<dbReference type="InterPro" id="IPR036185">
    <property type="entry name" value="DNA_heli_DnaB-like_N_sf"/>
</dbReference>
<evidence type="ECO:0000313" key="2">
    <source>
        <dbReference type="Proteomes" id="UP000050509"/>
    </source>
</evidence>
<dbReference type="InterPro" id="IPR027417">
    <property type="entry name" value="P-loop_NTPase"/>
</dbReference>
<dbReference type="Gene3D" id="1.10.860.10">
    <property type="entry name" value="DNAb Helicase, Chain A"/>
    <property type="match status" value="1"/>
</dbReference>
<comment type="caution">
    <text evidence="1">The sequence shown here is derived from an EMBL/GenBank/DDBJ whole genome shotgun (WGS) entry which is preliminary data.</text>
</comment>
<dbReference type="Proteomes" id="UP000050509">
    <property type="component" value="Unassembled WGS sequence"/>
</dbReference>
<sequence>MQTRTPILPPLEYPAAALPHIAEEQALSACLGDSHTIYRLRDDPAVGLDWRHFAGDATRPIAEAIWNLVDPALAPDGKPRTVERGNVIIELQRLGYWETVVRPDLLRRLDNNGSSPVVRAAPEYARLVRDAAIARNLAAAGREFTERVLMDPSGARGYAGLHVDQVTKVITHTGQVADHSIQRHNSEEFADVPGIYTGIPFFDVTAGGCGEAEMIGWQGVFKDGKTRTMLMSILRLLMAGVPTVVLTTDNRARMLRNRLAVLIATDHMMRDKVEHLEMTLDPKRLSPRYLSETQQRYLEKARQFIDDVMKLWVLDATDGIQDFQKGYEWLHRYIRPPFNCRIWVWDHLADLSYKGSQDWDAFKQIVNTLKTANQEWGTTGIPINQKKEGGDGVRSHMGGAFPQALDYMYEPRTFTVWEKDADTGEDIGTKVVDVKLSVSRWSEGFTHRYIVNPSSGYFTNPFTVPSALTEDREKLPYIMLKRGTWDVERDGDPYNH</sequence>